<feature type="transmembrane region" description="Helical" evidence="1">
    <location>
        <begin position="7"/>
        <end position="27"/>
    </location>
</feature>
<feature type="transmembrane region" description="Helical" evidence="1">
    <location>
        <begin position="69"/>
        <end position="86"/>
    </location>
</feature>
<dbReference type="KEGG" id="lmoi:VV02_09680"/>
<gene>
    <name evidence="2" type="ORF">VV02_09680</name>
</gene>
<dbReference type="RefSeq" id="WP_052591236.1">
    <property type="nucleotide sequence ID" value="NZ_CP011112.1"/>
</dbReference>
<dbReference type="EMBL" id="CP011112">
    <property type="protein sequence ID" value="AKU16064.1"/>
    <property type="molecule type" value="Genomic_DNA"/>
</dbReference>
<evidence type="ECO:0000313" key="3">
    <source>
        <dbReference type="Proteomes" id="UP000066480"/>
    </source>
</evidence>
<proteinExistence type="predicted"/>
<dbReference type="OrthoDB" id="3830423at2"/>
<reference evidence="2 3" key="1">
    <citation type="submission" date="2015-03" db="EMBL/GenBank/DDBJ databases">
        <title>Luteipulveratus halotolerans sp. nov., a novel actinobacterium (Dermacoccaceae) from Sarawak, Malaysia.</title>
        <authorList>
            <person name="Juboi H."/>
            <person name="Basik A."/>
            <person name="Shamsul S.S."/>
            <person name="Arnold P."/>
            <person name="Schmitt E.K."/>
            <person name="Sanglier J.-J."/>
            <person name="Yeo T."/>
        </authorList>
    </citation>
    <scope>NUCLEOTIDE SEQUENCE [LARGE SCALE GENOMIC DNA]</scope>
    <source>
        <strain evidence="2 3">MN07-A0370</strain>
    </source>
</reference>
<evidence type="ECO:0000256" key="1">
    <source>
        <dbReference type="SAM" id="Phobius"/>
    </source>
</evidence>
<organism evidence="2 3">
    <name type="scientific">Luteipulveratus mongoliensis</name>
    <dbReference type="NCBI Taxonomy" id="571913"/>
    <lineage>
        <taxon>Bacteria</taxon>
        <taxon>Bacillati</taxon>
        <taxon>Actinomycetota</taxon>
        <taxon>Actinomycetes</taxon>
        <taxon>Micrococcales</taxon>
        <taxon>Dermacoccaceae</taxon>
        <taxon>Luteipulveratus</taxon>
    </lineage>
</organism>
<keyword evidence="3" id="KW-1185">Reference proteome</keyword>
<dbReference type="STRING" id="571913.VV02_09680"/>
<protein>
    <submittedName>
        <fullName evidence="2">Membrane protein</fullName>
    </submittedName>
</protein>
<keyword evidence="1" id="KW-1133">Transmembrane helix</keyword>
<accession>A0A0K1JH78</accession>
<dbReference type="Proteomes" id="UP000066480">
    <property type="component" value="Chromosome"/>
</dbReference>
<keyword evidence="1" id="KW-0472">Membrane</keyword>
<feature type="transmembrane region" description="Helical" evidence="1">
    <location>
        <begin position="98"/>
        <end position="117"/>
    </location>
</feature>
<evidence type="ECO:0000313" key="2">
    <source>
        <dbReference type="EMBL" id="AKU16064.1"/>
    </source>
</evidence>
<dbReference type="AlphaFoldDB" id="A0A0K1JH78"/>
<sequence>MDVVYDLVVVIHLLGMAALVGGFFAVFSSPTAGPLMVWGARTQLVTGLVLAGLGEAVDSLDKVPDHNKLGLKLLVAIAVLAFVEVARVREKKGGHEPGMVSAAGWLAVLNVVVAAGWN</sequence>
<keyword evidence="1" id="KW-0812">Transmembrane</keyword>
<name>A0A0K1JH78_9MICO</name>